<keyword evidence="3" id="KW-0249">Electron transport</keyword>
<organism evidence="9 10">
    <name type="scientific">Aquirufa antheringensis</name>
    <dbReference type="NCBI Taxonomy" id="2516559"/>
    <lineage>
        <taxon>Bacteria</taxon>
        <taxon>Pseudomonadati</taxon>
        <taxon>Bacteroidota</taxon>
        <taxon>Cytophagia</taxon>
        <taxon>Cytophagales</taxon>
        <taxon>Flectobacillaceae</taxon>
        <taxon>Aquirufa</taxon>
    </lineage>
</organism>
<evidence type="ECO:0000256" key="4">
    <source>
        <dbReference type="ARBA" id="ARBA00023008"/>
    </source>
</evidence>
<dbReference type="InterPro" id="IPR029062">
    <property type="entry name" value="Class_I_gatase-like"/>
</dbReference>
<dbReference type="Pfam" id="PF06283">
    <property type="entry name" value="ThuA"/>
    <property type="match status" value="1"/>
</dbReference>
<evidence type="ECO:0000259" key="6">
    <source>
        <dbReference type="Pfam" id="PF00127"/>
    </source>
</evidence>
<sequence>MRFLLFAAALLFQFSVSAAPGRRLELLFLGDKGHHKPFDRYPALQSAVGIKGMNITYTESLKDLNEAYLNKFDALVIYANHDSIAAPQEKALLNYVASGHGLVAIHCASFNFRNSKEFVKMVGGQFWRHGMDSIRVKNEANTFVKIKTVDETYLHSQLQPDNQIWQSRILGPEQAKDKPGATTEPYTWTRTYGKGNVFYTAYGHDERTWETEGFQDLVTQGILHAVGAEKRALLTALNIPVLKYREAKLPNYEKREGAQLQQLPLSPEESVKFIQVPVDFNLQVFASEPNVMHPIAMAWDERGRLYVLITKDYPNERKETGGSDYILLCEDTNKDGKADKFTKWAEGLSIPTGMVFANGGLIISQAPHMILLKDTNGDDVADEKKILFTGFGTGDTHAGPSNLHYGFDNWIWGCVGYSGYKGKVGADSLQFAQAFFRFKPDGSKMEHMTTTSNNTWGFDFNEAGDVFGSTANNAHGWYMAIPHRNIWHALMTLNGSKNTDTHKDMRTITKKVRQVDVFGGFTAAAGHNFYSARSFPKEYWNQIAFVSEPTGHVIHQNRQVPTGSDFNDKEAFNFLAGADEWVSPVFAQVGPDGAVWVADWYSYIIQHNPVPQGFKNGGGNAYDTDLRDFTHGRIYRVGYNKAPEYTPVSLKTPAECVAALSHSNLFWRLQAQRLLVERGNKDVVPALVALLGSAKTDEIGLAPGAIHALRTLEGLGVLPMDALARAMKHSSAAVRKQAVQVLPRTAASAKLILDQKMLNDKDSLVVLHSILALIESPSSPAVEAAMARKIAVSAKTTDRWIPDALAAYVMAGGPARRAAFIAKQGAQSSAVVAEKLAKEAKNPTTAGTESGLDLVVEEVQIKGGNFRLREGASFVIRVKNRGDKALPKGTPLPLTVKIEGMGRRTDLESYTFTDGAAPGETVSVVKNNNGPWTGNLGWTADEAGNYVMEIALDTKAVLGESNRNNNIFRQPIVVSLPADLGSYIVEKSFRGMTSDDSANDIVALLRSIKQTASPTMGAALKGASATWNAKRVADLSTENTDFLKGLGKQLRPQDVDAYERLAGLWKVEIPTAEVKGVVVKRTIMTIKEAMKYSPAEFTVPAGATVELIFENVDAMQHNWVLGALGSQEKIGLAADKMITAADGAAKNYIPAMPEVLAYTPLVESDGRVKVVFKAPSVPGNYPFLCTFPGHWRIMNGIMKVN</sequence>
<evidence type="ECO:0000256" key="3">
    <source>
        <dbReference type="ARBA" id="ARBA00022982"/>
    </source>
</evidence>
<proteinExistence type="predicted"/>
<dbReference type="InterPro" id="IPR013428">
    <property type="entry name" value="Membrane-bound_put_N"/>
</dbReference>
<dbReference type="GO" id="GO:0005507">
    <property type="term" value="F:copper ion binding"/>
    <property type="evidence" value="ECO:0007669"/>
    <property type="project" value="InterPro"/>
</dbReference>
<dbReference type="InterPro" id="IPR028871">
    <property type="entry name" value="BlueCu_1_BS"/>
</dbReference>
<dbReference type="SUPFAM" id="SSF49503">
    <property type="entry name" value="Cupredoxins"/>
    <property type="match status" value="1"/>
</dbReference>
<feature type="signal peptide" evidence="5">
    <location>
        <begin position="1"/>
        <end position="18"/>
    </location>
</feature>
<dbReference type="AlphaFoldDB" id="A0A4V2IWA3"/>
<dbReference type="RefSeq" id="WP_130895499.1">
    <property type="nucleotide sequence ID" value="NZ_JAANOM010000002.1"/>
</dbReference>
<dbReference type="Gene3D" id="3.40.50.880">
    <property type="match status" value="1"/>
</dbReference>
<dbReference type="InterPro" id="IPR008972">
    <property type="entry name" value="Cupredoxin"/>
</dbReference>
<feature type="domain" description="ThuA-like" evidence="7">
    <location>
        <begin position="28"/>
        <end position="225"/>
    </location>
</feature>
<dbReference type="InterPro" id="IPR013783">
    <property type="entry name" value="Ig-like_fold"/>
</dbReference>
<reference evidence="9 10" key="1">
    <citation type="submission" date="2019-02" db="EMBL/GenBank/DDBJ databases">
        <title>Genome of a new Bacteroidetes strain.</title>
        <authorList>
            <person name="Pitt A."/>
        </authorList>
    </citation>
    <scope>NUCLEOTIDE SEQUENCE [LARGE SCALE GENOMIC DNA]</scope>
    <source>
        <strain evidence="9 10">103A-SOEBACH</strain>
    </source>
</reference>
<dbReference type="Gene3D" id="2.60.40.10">
    <property type="entry name" value="Immunoglobulins"/>
    <property type="match status" value="1"/>
</dbReference>
<protein>
    <submittedName>
        <fullName evidence="9">Dehydrogenase</fullName>
    </submittedName>
</protein>
<dbReference type="EMBL" id="SEWY01000001">
    <property type="protein sequence ID" value="TBH75385.1"/>
    <property type="molecule type" value="Genomic_DNA"/>
</dbReference>
<name>A0A4V2IWA3_9BACT</name>
<dbReference type="InterPro" id="IPR011041">
    <property type="entry name" value="Quinoprot_gluc/sorb_DH_b-prop"/>
</dbReference>
<dbReference type="GO" id="GO:0009055">
    <property type="term" value="F:electron transfer activity"/>
    <property type="evidence" value="ECO:0007669"/>
    <property type="project" value="InterPro"/>
</dbReference>
<keyword evidence="4" id="KW-0186">Copper</keyword>
<dbReference type="Pfam" id="PF23500">
    <property type="entry name" value="DUF7133"/>
    <property type="match status" value="1"/>
</dbReference>
<dbReference type="InterPro" id="IPR029010">
    <property type="entry name" value="ThuA-like"/>
</dbReference>
<dbReference type="SUPFAM" id="SSF50952">
    <property type="entry name" value="Soluble quinoprotein glucose dehydrogenase"/>
    <property type="match status" value="1"/>
</dbReference>
<evidence type="ECO:0000259" key="8">
    <source>
        <dbReference type="Pfam" id="PF23500"/>
    </source>
</evidence>
<keyword evidence="5" id="KW-0732">Signal</keyword>
<evidence type="ECO:0000256" key="2">
    <source>
        <dbReference type="ARBA" id="ARBA00022723"/>
    </source>
</evidence>
<dbReference type="PANTHER" id="PTHR33546:SF1">
    <property type="entry name" value="LARGE, MULTIFUNCTIONAL SECRETED PROTEIN"/>
    <property type="match status" value="1"/>
</dbReference>
<dbReference type="Pfam" id="PF00127">
    <property type="entry name" value="Copper-bind"/>
    <property type="match status" value="1"/>
</dbReference>
<comment type="caution">
    <text evidence="9">The sequence shown here is derived from an EMBL/GenBank/DDBJ whole genome shotgun (WGS) entry which is preliminary data.</text>
</comment>
<dbReference type="InterPro" id="IPR016024">
    <property type="entry name" value="ARM-type_fold"/>
</dbReference>
<dbReference type="InterPro" id="IPR055557">
    <property type="entry name" value="DUF7133"/>
</dbReference>
<dbReference type="Gene3D" id="1.25.10.10">
    <property type="entry name" value="Leucine-rich Repeat Variant"/>
    <property type="match status" value="1"/>
</dbReference>
<evidence type="ECO:0000313" key="10">
    <source>
        <dbReference type="Proteomes" id="UP000293583"/>
    </source>
</evidence>
<dbReference type="Proteomes" id="UP000293583">
    <property type="component" value="Unassembled WGS sequence"/>
</dbReference>
<accession>A0A4V2IWA3</accession>
<keyword evidence="1" id="KW-0813">Transport</keyword>
<feature type="chain" id="PRO_5020921773" evidence="5">
    <location>
        <begin position="19"/>
        <end position="1201"/>
    </location>
</feature>
<keyword evidence="2" id="KW-0479">Metal-binding</keyword>
<dbReference type="PANTHER" id="PTHR33546">
    <property type="entry name" value="LARGE, MULTIFUNCTIONAL SECRETED PROTEIN-RELATED"/>
    <property type="match status" value="1"/>
</dbReference>
<dbReference type="OrthoDB" id="9808161at2"/>
<feature type="domain" description="Blue (type 1) copper" evidence="6">
    <location>
        <begin position="1087"/>
        <end position="1201"/>
    </location>
</feature>
<dbReference type="CDD" id="cd04233">
    <property type="entry name" value="Auracyanin"/>
    <property type="match status" value="1"/>
</dbReference>
<evidence type="ECO:0000256" key="5">
    <source>
        <dbReference type="SAM" id="SignalP"/>
    </source>
</evidence>
<dbReference type="InterPro" id="IPR000923">
    <property type="entry name" value="BlueCu_1"/>
</dbReference>
<evidence type="ECO:0000256" key="1">
    <source>
        <dbReference type="ARBA" id="ARBA00022448"/>
    </source>
</evidence>
<evidence type="ECO:0000259" key="7">
    <source>
        <dbReference type="Pfam" id="PF06283"/>
    </source>
</evidence>
<gene>
    <name evidence="9" type="ORF">EWU20_02060</name>
</gene>
<evidence type="ECO:0000313" key="9">
    <source>
        <dbReference type="EMBL" id="TBH75385.1"/>
    </source>
</evidence>
<dbReference type="PROSITE" id="PS00196">
    <property type="entry name" value="COPPER_BLUE"/>
    <property type="match status" value="1"/>
</dbReference>
<keyword evidence="10" id="KW-1185">Reference proteome</keyword>
<feature type="domain" description="DUF7133" evidence="8">
    <location>
        <begin position="266"/>
        <end position="639"/>
    </location>
</feature>
<dbReference type="NCBIfam" id="TIGR02604">
    <property type="entry name" value="Piru_Ver_Nterm"/>
    <property type="match status" value="1"/>
</dbReference>
<dbReference type="InterPro" id="IPR011989">
    <property type="entry name" value="ARM-like"/>
</dbReference>
<dbReference type="Gene3D" id="2.60.40.420">
    <property type="entry name" value="Cupredoxins - blue copper proteins"/>
    <property type="match status" value="1"/>
</dbReference>
<dbReference type="SUPFAM" id="SSF52317">
    <property type="entry name" value="Class I glutamine amidotransferase-like"/>
    <property type="match status" value="1"/>
</dbReference>
<dbReference type="SUPFAM" id="SSF48371">
    <property type="entry name" value="ARM repeat"/>
    <property type="match status" value="1"/>
</dbReference>